<dbReference type="AlphaFoldDB" id="A0A1I4S3C6"/>
<dbReference type="InterPro" id="IPR051815">
    <property type="entry name" value="Molybdate_resp_trans_reg"/>
</dbReference>
<evidence type="ECO:0000313" key="3">
    <source>
        <dbReference type="Proteomes" id="UP000199611"/>
    </source>
</evidence>
<accession>A0A1I4S3C6</accession>
<evidence type="ECO:0000313" key="2">
    <source>
        <dbReference type="EMBL" id="SFM59026.1"/>
    </source>
</evidence>
<dbReference type="InterPro" id="IPR036390">
    <property type="entry name" value="WH_DNA-bd_sf"/>
</dbReference>
<protein>
    <submittedName>
        <fullName evidence="2">Molybdate transport system regulatory protein</fullName>
    </submittedName>
</protein>
<proteinExistence type="predicted"/>
<dbReference type="GO" id="GO:0003700">
    <property type="term" value="F:DNA-binding transcription factor activity"/>
    <property type="evidence" value="ECO:0007669"/>
    <property type="project" value="InterPro"/>
</dbReference>
<feature type="domain" description="HTH lysR-type" evidence="1">
    <location>
        <begin position="44"/>
        <end position="103"/>
    </location>
</feature>
<dbReference type="PANTHER" id="PTHR30432:SF1">
    <property type="entry name" value="DNA-BINDING TRANSCRIPTIONAL DUAL REGULATOR MODE"/>
    <property type="match status" value="1"/>
</dbReference>
<name>A0A1I4S3C6_9BACT</name>
<dbReference type="InterPro" id="IPR036388">
    <property type="entry name" value="WH-like_DNA-bd_sf"/>
</dbReference>
<dbReference type="STRING" id="39841.SAMN05660836_00730"/>
<reference evidence="2 3" key="1">
    <citation type="submission" date="2016-10" db="EMBL/GenBank/DDBJ databases">
        <authorList>
            <person name="de Groot N.N."/>
        </authorList>
    </citation>
    <scope>NUCLEOTIDE SEQUENCE [LARGE SCALE GENOMIC DNA]</scope>
    <source>
        <strain evidence="2 3">DSM 9990</strain>
    </source>
</reference>
<organism evidence="2 3">
    <name type="scientific">Thermodesulforhabdus norvegica</name>
    <dbReference type="NCBI Taxonomy" id="39841"/>
    <lineage>
        <taxon>Bacteria</taxon>
        <taxon>Pseudomonadati</taxon>
        <taxon>Thermodesulfobacteriota</taxon>
        <taxon>Syntrophobacteria</taxon>
        <taxon>Syntrophobacterales</taxon>
        <taxon>Thermodesulforhabdaceae</taxon>
        <taxon>Thermodesulforhabdus</taxon>
    </lineage>
</organism>
<dbReference type="Gene3D" id="1.10.10.10">
    <property type="entry name" value="Winged helix-like DNA-binding domain superfamily/Winged helix DNA-binding domain"/>
    <property type="match status" value="1"/>
</dbReference>
<dbReference type="InterPro" id="IPR000847">
    <property type="entry name" value="LysR_HTH_N"/>
</dbReference>
<dbReference type="Pfam" id="PF00126">
    <property type="entry name" value="HTH_1"/>
    <property type="match status" value="1"/>
</dbReference>
<dbReference type="Proteomes" id="UP000199611">
    <property type="component" value="Unassembled WGS sequence"/>
</dbReference>
<dbReference type="OrthoDB" id="9800709at2"/>
<dbReference type="EMBL" id="FOUU01000002">
    <property type="protein sequence ID" value="SFM59026.1"/>
    <property type="molecule type" value="Genomic_DNA"/>
</dbReference>
<sequence>MARGNRDCHHDTTHAQTKKPLKVRMRIHLWLEAEEGQIFGLGRAQLLARIAVHGSLKRAAEDLGMSYRAAWGKVKKTEDVIDARLIKRSGTRRDGYELTEFGRNLLDSFNIWFGEVEEIALQKARTLFPWSIEKYGDE</sequence>
<gene>
    <name evidence="2" type="ORF">SAMN05660836_00730</name>
</gene>
<dbReference type="SUPFAM" id="SSF46785">
    <property type="entry name" value="Winged helix' DNA-binding domain"/>
    <property type="match status" value="1"/>
</dbReference>
<evidence type="ECO:0000259" key="1">
    <source>
        <dbReference type="Pfam" id="PF00126"/>
    </source>
</evidence>
<dbReference type="PANTHER" id="PTHR30432">
    <property type="entry name" value="TRANSCRIPTIONAL REGULATOR MODE"/>
    <property type="match status" value="1"/>
</dbReference>
<keyword evidence="3" id="KW-1185">Reference proteome</keyword>